<accession>A0A167G580</accession>
<evidence type="ECO:0000313" key="2">
    <source>
        <dbReference type="EMBL" id="OAA46174.1"/>
    </source>
</evidence>
<dbReference type="AlphaFoldDB" id="A0A167G580"/>
<keyword evidence="3" id="KW-1185">Reference proteome</keyword>
<dbReference type="EMBL" id="AZHC01000007">
    <property type="protein sequence ID" value="OAA46174.1"/>
    <property type="molecule type" value="Genomic_DNA"/>
</dbReference>
<dbReference type="Proteomes" id="UP000243498">
    <property type="component" value="Unassembled WGS sequence"/>
</dbReference>
<sequence length="408" mass="44737">MYGSYGSYSSMSAMTAPLDIPFNNIRNQYSTCAFPSWPRRSSLSESDYDEPRATSYLSDDDLFLSDPFDDEAGSISSSSSSSSPAAVAMNSPPRISDEEFFRLECERVARQKEFLRQVKMEKERRRQAALRARRSTPKKSPKFFAYDFLALHTFTPEQMSIMNLACVPHGDYGYLLADVRTHLPSQRCITALTKAALPASTTPPGACIIGKSRGFQPDRGGKTIPQRVTHGAPLIGGGLANHNGKVARLSHRANNTITSNLQWPNHPYGVPTTISETTALASELGPGLTGTATGTKLQPVPRRIRTTFFGERGDGITPFPTHMLLLVPVSARQLARDLPARSDGPLPKVICLSPRDSGVAQVIRLFTQLSWPLTQLGWVFTCQQPIVVVLCSPGSSSHWTQTVYMSVI</sequence>
<comment type="caution">
    <text evidence="2">The sequence shown here is derived from an EMBL/GenBank/DDBJ whole genome shotgun (WGS) entry which is preliminary data.</text>
</comment>
<evidence type="ECO:0000313" key="3">
    <source>
        <dbReference type="Proteomes" id="UP000243498"/>
    </source>
</evidence>
<organism evidence="2 3">
    <name type="scientific">Metarhizium rileyi (strain RCEF 4871)</name>
    <name type="common">Nomuraea rileyi</name>
    <dbReference type="NCBI Taxonomy" id="1649241"/>
    <lineage>
        <taxon>Eukaryota</taxon>
        <taxon>Fungi</taxon>
        <taxon>Dikarya</taxon>
        <taxon>Ascomycota</taxon>
        <taxon>Pezizomycotina</taxon>
        <taxon>Sordariomycetes</taxon>
        <taxon>Hypocreomycetidae</taxon>
        <taxon>Hypocreales</taxon>
        <taxon>Clavicipitaceae</taxon>
        <taxon>Metarhizium</taxon>
    </lineage>
</organism>
<reference evidence="2 3" key="1">
    <citation type="journal article" date="2016" name="Genome Biol. Evol.">
        <title>Divergent and convergent evolution of fungal pathogenicity.</title>
        <authorList>
            <person name="Shang Y."/>
            <person name="Xiao G."/>
            <person name="Zheng P."/>
            <person name="Cen K."/>
            <person name="Zhan S."/>
            <person name="Wang C."/>
        </authorList>
    </citation>
    <scope>NUCLEOTIDE SEQUENCE [LARGE SCALE GENOMIC DNA]</scope>
    <source>
        <strain evidence="2 3">RCEF 4871</strain>
    </source>
</reference>
<gene>
    <name evidence="2" type="ORF">NOR_02927</name>
</gene>
<feature type="region of interest" description="Disordered" evidence="1">
    <location>
        <begin position="71"/>
        <end position="91"/>
    </location>
</feature>
<protein>
    <submittedName>
        <fullName evidence="2">Uncharacterized protein</fullName>
    </submittedName>
</protein>
<proteinExistence type="predicted"/>
<dbReference type="OrthoDB" id="5294241at2759"/>
<feature type="compositionally biased region" description="Low complexity" evidence="1">
    <location>
        <begin position="74"/>
        <end position="83"/>
    </location>
</feature>
<evidence type="ECO:0000256" key="1">
    <source>
        <dbReference type="SAM" id="MobiDB-lite"/>
    </source>
</evidence>
<name>A0A167G580_METRR</name>